<sequence length="273" mass="31284">MSRNQRVLNAQYKKLTKSHQSTVKGPDFRNFDDIQDHGFEPMDATDFSEGYFENVVNVNAIDYQRVNNGTFKPIGEPLFIDSQHSVVEFSMAIMGAARQKNLTDAAVNVILDLFRIYLPNSNKVPSSYNKIKKIVTENQLSPSPVKEVIKCCGVCCETLCTCGKNQTTMVVIYDLDAQLLRSFRKYKVIMDNYRAEMLAQETLMDIHQTEQYKLALQKYKNMIPISYYSDGGRYAENGKFEGWPLIASILDLPPILRGKFTNLIFMAYWYSPN</sequence>
<dbReference type="AlphaFoldDB" id="A0A914PTM7"/>
<dbReference type="Proteomes" id="UP000887578">
    <property type="component" value="Unplaced"/>
</dbReference>
<accession>A0A914PTM7</accession>
<protein>
    <submittedName>
        <fullName evidence="2">Uncharacterized protein</fullName>
    </submittedName>
</protein>
<organism evidence="1 2">
    <name type="scientific">Panagrolaimus davidi</name>
    <dbReference type="NCBI Taxonomy" id="227884"/>
    <lineage>
        <taxon>Eukaryota</taxon>
        <taxon>Metazoa</taxon>
        <taxon>Ecdysozoa</taxon>
        <taxon>Nematoda</taxon>
        <taxon>Chromadorea</taxon>
        <taxon>Rhabditida</taxon>
        <taxon>Tylenchina</taxon>
        <taxon>Panagrolaimomorpha</taxon>
        <taxon>Panagrolaimoidea</taxon>
        <taxon>Panagrolaimidae</taxon>
        <taxon>Panagrolaimus</taxon>
    </lineage>
</organism>
<proteinExistence type="predicted"/>
<keyword evidence="1" id="KW-1185">Reference proteome</keyword>
<name>A0A914PTM7_9BILA</name>
<evidence type="ECO:0000313" key="2">
    <source>
        <dbReference type="WBParaSite" id="PDA_v2.g19593.t1"/>
    </source>
</evidence>
<dbReference type="WBParaSite" id="PDA_v2.g19593.t1">
    <property type="protein sequence ID" value="PDA_v2.g19593.t1"/>
    <property type="gene ID" value="PDA_v2.g19593"/>
</dbReference>
<reference evidence="2" key="1">
    <citation type="submission" date="2022-11" db="UniProtKB">
        <authorList>
            <consortium name="WormBaseParasite"/>
        </authorList>
    </citation>
    <scope>IDENTIFICATION</scope>
</reference>
<evidence type="ECO:0000313" key="1">
    <source>
        <dbReference type="Proteomes" id="UP000887578"/>
    </source>
</evidence>